<dbReference type="EMBL" id="CP034593">
    <property type="protein sequence ID" value="AZQ76015.1"/>
    <property type="molecule type" value="Genomic_DNA"/>
</dbReference>
<evidence type="ECO:0000256" key="2">
    <source>
        <dbReference type="SAM" id="SignalP"/>
    </source>
</evidence>
<dbReference type="PROSITE" id="PS51257">
    <property type="entry name" value="PROKAR_LIPOPROTEIN"/>
    <property type="match status" value="1"/>
</dbReference>
<evidence type="ECO:0000313" key="4">
    <source>
        <dbReference type="Proteomes" id="UP000280344"/>
    </source>
</evidence>
<dbReference type="Proteomes" id="UP000280344">
    <property type="component" value="Chromosome"/>
</dbReference>
<sequence length="247" mass="27696">MRGIQLCSAVTLVLLGLVACSSESTDAERHNPTIIEEPDSGPMASSIDTDYPETWEEKTNGQTRDEMIQNNREDIFEVMQEHGANGDHEENYTLDDFPIIDVVDGADSARVQVECMKEQGFEGTAYANGTYLYERIPADQANAQFLAHYSCVLQYPVDPMQIGPLPRQEIVTLYAYYTGPLTTCLEGHGVPVDEPPTQDTWVDDYITGKQSWDPYAAFWRQNTEASFDAVNELYGACPQFPANFWPN</sequence>
<dbReference type="OrthoDB" id="3726412at2"/>
<dbReference type="RefSeq" id="WP_126702825.1">
    <property type="nucleotide sequence ID" value="NZ_CP034593.1"/>
</dbReference>
<proteinExistence type="predicted"/>
<reference evidence="3 4" key="1">
    <citation type="submission" date="2018-12" db="EMBL/GenBank/DDBJ databases">
        <title>Complete genome sequence of Flaviflexus sp. H23T48.</title>
        <authorList>
            <person name="Bae J.-W."/>
            <person name="Lee J.-Y."/>
        </authorList>
    </citation>
    <scope>NUCLEOTIDE SEQUENCE [LARGE SCALE GENOMIC DNA]</scope>
    <source>
        <strain evidence="3 4">H23T48</strain>
    </source>
</reference>
<feature type="signal peptide" evidence="2">
    <location>
        <begin position="1"/>
        <end position="26"/>
    </location>
</feature>
<keyword evidence="2" id="KW-0732">Signal</keyword>
<dbReference type="AlphaFoldDB" id="A0A3Q9G5D5"/>
<evidence type="ECO:0000256" key="1">
    <source>
        <dbReference type="SAM" id="MobiDB-lite"/>
    </source>
</evidence>
<accession>A0A3Q9G5D5</accession>
<gene>
    <name evidence="3" type="ORF">EJ997_00415</name>
</gene>
<feature type="region of interest" description="Disordered" evidence="1">
    <location>
        <begin position="25"/>
        <end position="49"/>
    </location>
</feature>
<protein>
    <recommendedName>
        <fullName evidence="5">Septum formation-related domain-containing protein</fullName>
    </recommendedName>
</protein>
<evidence type="ECO:0000313" key="3">
    <source>
        <dbReference type="EMBL" id="AZQ76015.1"/>
    </source>
</evidence>
<name>A0A3Q9G5D5_9ACTO</name>
<feature type="chain" id="PRO_5039150002" description="Septum formation-related domain-containing protein" evidence="2">
    <location>
        <begin position="27"/>
        <end position="247"/>
    </location>
</feature>
<dbReference type="KEGG" id="flh:EJ997_00415"/>
<keyword evidence="4" id="KW-1185">Reference proteome</keyword>
<organism evidence="3 4">
    <name type="scientific">Flaviflexus ciconiae</name>
    <dbReference type="NCBI Taxonomy" id="2496867"/>
    <lineage>
        <taxon>Bacteria</taxon>
        <taxon>Bacillati</taxon>
        <taxon>Actinomycetota</taxon>
        <taxon>Actinomycetes</taxon>
        <taxon>Actinomycetales</taxon>
        <taxon>Actinomycetaceae</taxon>
        <taxon>Flaviflexus</taxon>
    </lineage>
</organism>
<evidence type="ECO:0008006" key="5">
    <source>
        <dbReference type="Google" id="ProtNLM"/>
    </source>
</evidence>